<dbReference type="SUPFAM" id="SSF51366">
    <property type="entry name" value="Ribulose-phoshate binding barrel"/>
    <property type="match status" value="1"/>
</dbReference>
<proteinExistence type="inferred from homology"/>
<dbReference type="EC" id="4.2.1.20" evidence="8"/>
<dbReference type="CDD" id="cd04724">
    <property type="entry name" value="Tryptophan_synthase_alpha"/>
    <property type="match status" value="1"/>
</dbReference>
<dbReference type="EMBL" id="LPWH01000049">
    <property type="protein sequence ID" value="POR04079.1"/>
    <property type="molecule type" value="Genomic_DNA"/>
</dbReference>
<gene>
    <name evidence="8" type="primary">trpA</name>
    <name evidence="10" type="ORF">AU468_03645</name>
</gene>
<comment type="pathway">
    <text evidence="1 8">Amino-acid biosynthesis; L-tryptophan biosynthesis; L-tryptophan from chorismate: step 5/5.</text>
</comment>
<comment type="function">
    <text evidence="8">The alpha subunit is responsible for the aldol cleavage of indoleglycerol phosphate to indole and glyceraldehyde 3-phosphate.</text>
</comment>
<dbReference type="GO" id="GO:0004834">
    <property type="term" value="F:tryptophan synthase activity"/>
    <property type="evidence" value="ECO:0007669"/>
    <property type="project" value="UniProtKB-UniRule"/>
</dbReference>
<dbReference type="Proteomes" id="UP000237350">
    <property type="component" value="Unassembled WGS sequence"/>
</dbReference>
<keyword evidence="3 8" id="KW-0028">Amino-acid biosynthesis</keyword>
<evidence type="ECO:0000256" key="6">
    <source>
        <dbReference type="ARBA" id="ARBA00023239"/>
    </source>
</evidence>
<protein>
    <recommendedName>
        <fullName evidence="8">Tryptophan synthase alpha chain</fullName>
        <ecNumber evidence="8">4.2.1.20</ecNumber>
    </recommendedName>
</protein>
<dbReference type="OrthoDB" id="9804578at2"/>
<feature type="active site" description="Proton acceptor" evidence="8">
    <location>
        <position position="45"/>
    </location>
</feature>
<keyword evidence="11" id="KW-1185">Reference proteome</keyword>
<evidence type="ECO:0000256" key="7">
    <source>
        <dbReference type="ARBA" id="ARBA00049047"/>
    </source>
</evidence>
<evidence type="ECO:0000256" key="1">
    <source>
        <dbReference type="ARBA" id="ARBA00004733"/>
    </source>
</evidence>
<comment type="caution">
    <text evidence="10">The sequence shown here is derived from an EMBL/GenBank/DDBJ whole genome shotgun (WGS) entry which is preliminary data.</text>
</comment>
<keyword evidence="4 8" id="KW-0822">Tryptophan biosynthesis</keyword>
<evidence type="ECO:0000256" key="5">
    <source>
        <dbReference type="ARBA" id="ARBA00023141"/>
    </source>
</evidence>
<dbReference type="PANTHER" id="PTHR43406">
    <property type="entry name" value="TRYPTOPHAN SYNTHASE, ALPHA CHAIN"/>
    <property type="match status" value="1"/>
</dbReference>
<organism evidence="10 11">
    <name type="scientific">Alkalispirochaeta sphaeroplastigenens</name>
    <dbReference type="NCBI Taxonomy" id="1187066"/>
    <lineage>
        <taxon>Bacteria</taxon>
        <taxon>Pseudomonadati</taxon>
        <taxon>Spirochaetota</taxon>
        <taxon>Spirochaetia</taxon>
        <taxon>Spirochaetales</taxon>
        <taxon>Spirochaetaceae</taxon>
        <taxon>Alkalispirochaeta</taxon>
    </lineage>
</organism>
<evidence type="ECO:0000256" key="4">
    <source>
        <dbReference type="ARBA" id="ARBA00022822"/>
    </source>
</evidence>
<dbReference type="UniPathway" id="UPA00035">
    <property type="reaction ID" value="UER00044"/>
</dbReference>
<evidence type="ECO:0000313" key="10">
    <source>
        <dbReference type="EMBL" id="POR04079.1"/>
    </source>
</evidence>
<dbReference type="Gene3D" id="3.20.20.70">
    <property type="entry name" value="Aldolase class I"/>
    <property type="match status" value="1"/>
</dbReference>
<evidence type="ECO:0000313" key="11">
    <source>
        <dbReference type="Proteomes" id="UP000237350"/>
    </source>
</evidence>
<comment type="similarity">
    <text evidence="8 9">Belongs to the TrpA family.</text>
</comment>
<dbReference type="InterPro" id="IPR013785">
    <property type="entry name" value="Aldolase_TIM"/>
</dbReference>
<dbReference type="PANTHER" id="PTHR43406:SF1">
    <property type="entry name" value="TRYPTOPHAN SYNTHASE ALPHA CHAIN, CHLOROPLASTIC"/>
    <property type="match status" value="1"/>
</dbReference>
<evidence type="ECO:0000256" key="3">
    <source>
        <dbReference type="ARBA" id="ARBA00022605"/>
    </source>
</evidence>
<evidence type="ECO:0000256" key="8">
    <source>
        <dbReference type="HAMAP-Rule" id="MF_00131"/>
    </source>
</evidence>
<keyword evidence="5 8" id="KW-0057">Aromatic amino acid biosynthesis</keyword>
<keyword evidence="6 8" id="KW-0456">Lyase</keyword>
<dbReference type="HAMAP" id="MF_00131">
    <property type="entry name" value="Trp_synth_alpha"/>
    <property type="match status" value="1"/>
</dbReference>
<dbReference type="GO" id="GO:0005829">
    <property type="term" value="C:cytosol"/>
    <property type="evidence" value="ECO:0007669"/>
    <property type="project" value="TreeGrafter"/>
</dbReference>
<sequence length="255" mass="27085">MPAVMAHMIPCYPDLATSREIARALVAGGVTYLEIQFPYSDPAADGPVIQAATAEALRQGFTPDTGWNFVENLTRQEETPPVFVMSYAGLVYARGVDRFVREAADRGVAGVIVPDLPLDSDEGLQEAGRRYGVEVVPVIAFGAAPERIDLVHRSGSAFVYAALRRGITGSETLIGPETIAFLRELQSSGAQVLAGFGVSTPDQVRAVTEHAHAAVVGSAFVRVVGESLRQGHGTPSEKVRALASQLVGNGEPEMR</sequence>
<dbReference type="Pfam" id="PF00290">
    <property type="entry name" value="Trp_syntA"/>
    <property type="match status" value="1"/>
</dbReference>
<dbReference type="AlphaFoldDB" id="A0A2S4JX19"/>
<evidence type="ECO:0000256" key="9">
    <source>
        <dbReference type="RuleBase" id="RU003662"/>
    </source>
</evidence>
<evidence type="ECO:0000256" key="2">
    <source>
        <dbReference type="ARBA" id="ARBA00011270"/>
    </source>
</evidence>
<comment type="subunit">
    <text evidence="2 8">Tetramer of two alpha and two beta chains.</text>
</comment>
<comment type="catalytic activity">
    <reaction evidence="7 8">
        <text>(1S,2R)-1-C-(indol-3-yl)glycerol 3-phosphate + L-serine = D-glyceraldehyde 3-phosphate + L-tryptophan + H2O</text>
        <dbReference type="Rhea" id="RHEA:10532"/>
        <dbReference type="ChEBI" id="CHEBI:15377"/>
        <dbReference type="ChEBI" id="CHEBI:33384"/>
        <dbReference type="ChEBI" id="CHEBI:57912"/>
        <dbReference type="ChEBI" id="CHEBI:58866"/>
        <dbReference type="ChEBI" id="CHEBI:59776"/>
        <dbReference type="EC" id="4.2.1.20"/>
    </reaction>
</comment>
<dbReference type="RefSeq" id="WP_103679539.1">
    <property type="nucleotide sequence ID" value="NZ_LPWH01000049.1"/>
</dbReference>
<dbReference type="InterPro" id="IPR002028">
    <property type="entry name" value="Trp_synthase_suA"/>
</dbReference>
<feature type="active site" description="Proton acceptor" evidence="8">
    <location>
        <position position="34"/>
    </location>
</feature>
<dbReference type="NCBIfam" id="TIGR00262">
    <property type="entry name" value="trpA"/>
    <property type="match status" value="1"/>
</dbReference>
<reference evidence="11" key="1">
    <citation type="submission" date="2015-12" db="EMBL/GenBank/DDBJ databases">
        <authorList>
            <person name="Lodha T.D."/>
            <person name="Chintalapati S."/>
            <person name="Chintalapati V.R."/>
            <person name="Sravanthi T."/>
        </authorList>
    </citation>
    <scope>NUCLEOTIDE SEQUENCE [LARGE SCALE GENOMIC DNA]</scope>
    <source>
        <strain evidence="11">JC133</strain>
    </source>
</reference>
<dbReference type="InterPro" id="IPR011060">
    <property type="entry name" value="RibuloseP-bd_barrel"/>
</dbReference>
<name>A0A2S4JX19_9SPIO</name>
<accession>A0A2S4JX19</accession>